<dbReference type="RefSeq" id="WP_166323341.1">
    <property type="nucleotide sequence ID" value="NZ_CP049934.1"/>
</dbReference>
<dbReference type="AlphaFoldDB" id="A0A6G8FJB9"/>
<dbReference type="EMBL" id="CP049934">
    <property type="protein sequence ID" value="QIM16379.1"/>
    <property type="molecule type" value="Genomic_DNA"/>
</dbReference>
<dbReference type="InterPro" id="IPR041098">
    <property type="entry name" value="Rv2175c_C"/>
</dbReference>
<dbReference type="Pfam" id="PF18367">
    <property type="entry name" value="Rv2175c_C"/>
    <property type="match status" value="1"/>
</dbReference>
<evidence type="ECO:0000259" key="2">
    <source>
        <dbReference type="Pfam" id="PF21531"/>
    </source>
</evidence>
<dbReference type="InterPro" id="IPR048576">
    <property type="entry name" value="Rv2175c_wHTH"/>
</dbReference>
<dbReference type="KEGG" id="lins:G7067_08015"/>
<organism evidence="3 4">
    <name type="scientific">Leucobacter insecticola</name>
    <dbReference type="NCBI Taxonomy" id="2714934"/>
    <lineage>
        <taxon>Bacteria</taxon>
        <taxon>Bacillati</taxon>
        <taxon>Actinomycetota</taxon>
        <taxon>Actinomycetes</taxon>
        <taxon>Micrococcales</taxon>
        <taxon>Microbacteriaceae</taxon>
        <taxon>Leucobacter</taxon>
    </lineage>
</organism>
<dbReference type="GO" id="GO:0003677">
    <property type="term" value="F:DNA binding"/>
    <property type="evidence" value="ECO:0007669"/>
    <property type="project" value="InterPro"/>
</dbReference>
<accession>A0A6G8FJB9</accession>
<evidence type="ECO:0000313" key="4">
    <source>
        <dbReference type="Proteomes" id="UP000501387"/>
    </source>
</evidence>
<dbReference type="Proteomes" id="UP000501387">
    <property type="component" value="Chromosome"/>
</dbReference>
<sequence length="115" mass="12794">MSENLTPETVYLTIPDLVERFNLAPGKIHRLIEDNYLAAVRVDGVWKVPAEFVQGNQPLPPLRGTLLALLDAGYSTEQAVTWLLQHNDELGERPIDSLNDGRKSAVRRATQGLAF</sequence>
<evidence type="ECO:0000313" key="3">
    <source>
        <dbReference type="EMBL" id="QIM16379.1"/>
    </source>
</evidence>
<protein>
    <submittedName>
        <fullName evidence="3">Helix-turn-helix domain-containing protein</fullName>
    </submittedName>
</protein>
<dbReference type="Pfam" id="PF21531">
    <property type="entry name" value="Rv2175c_wHTH"/>
    <property type="match status" value="1"/>
</dbReference>
<gene>
    <name evidence="3" type="ORF">G7067_08015</name>
</gene>
<name>A0A6G8FJB9_9MICO</name>
<feature type="domain" description="Rv2175c C-terminal" evidence="1">
    <location>
        <begin position="62"/>
        <end position="114"/>
    </location>
</feature>
<keyword evidence="4" id="KW-1185">Reference proteome</keyword>
<evidence type="ECO:0000259" key="1">
    <source>
        <dbReference type="Pfam" id="PF18367"/>
    </source>
</evidence>
<proteinExistence type="predicted"/>
<reference evidence="3 4" key="1">
    <citation type="submission" date="2020-03" db="EMBL/GenBank/DDBJ databases">
        <title>Leucobacter sp. nov., isolated from beetles.</title>
        <authorList>
            <person name="Hyun D.-W."/>
            <person name="Bae J.-W."/>
        </authorList>
    </citation>
    <scope>NUCLEOTIDE SEQUENCE [LARGE SCALE GENOMIC DNA]</scope>
    <source>
        <strain evidence="3 4">HDW9B</strain>
    </source>
</reference>
<feature type="domain" description="DNA-binding protein Rv2175c wHTH" evidence="2">
    <location>
        <begin position="5"/>
        <end position="52"/>
    </location>
</feature>